<evidence type="ECO:0000256" key="4">
    <source>
        <dbReference type="ARBA" id="ARBA00023136"/>
    </source>
</evidence>
<dbReference type="Pfam" id="PF05154">
    <property type="entry name" value="TM2"/>
    <property type="match status" value="1"/>
</dbReference>
<dbReference type="AlphaFoldDB" id="A0A2Z5G3H0"/>
<feature type="transmembrane region" description="Helical" evidence="5">
    <location>
        <begin position="29"/>
        <end position="48"/>
    </location>
</feature>
<feature type="transmembrane region" description="Helical" evidence="5">
    <location>
        <begin position="54"/>
        <end position="76"/>
    </location>
</feature>
<dbReference type="Pfam" id="PF13240">
    <property type="entry name" value="Zn_Ribbon_1"/>
    <property type="match status" value="1"/>
</dbReference>
<evidence type="ECO:0000256" key="5">
    <source>
        <dbReference type="SAM" id="Phobius"/>
    </source>
</evidence>
<keyword evidence="3 5" id="KW-1133">Transmembrane helix</keyword>
<dbReference type="GO" id="GO:0016020">
    <property type="term" value="C:membrane"/>
    <property type="evidence" value="ECO:0007669"/>
    <property type="project" value="UniProtKB-SubCell"/>
</dbReference>
<evidence type="ECO:0000313" key="8">
    <source>
        <dbReference type="EMBL" id="AXC13165.1"/>
    </source>
</evidence>
<sequence length="139" mass="14661">MEQLATPGWSDQQRATFYYQMAAVQKDEVLGVLLAVFLGSFGLHHFYLKQNGLGILYLIFFWTGIPGLIGLLEAFFMPSRVRRYNADQAALIVASLGAASPTFHAASPAGAAAVCAACGTPAVPGAKFCAKCGSAVFPA</sequence>
<comment type="subcellular location">
    <subcellularLocation>
        <location evidence="1">Membrane</location>
        <topology evidence="1">Multi-pass membrane protein</topology>
    </subcellularLocation>
</comment>
<dbReference type="InterPro" id="IPR007829">
    <property type="entry name" value="TM2"/>
</dbReference>
<evidence type="ECO:0000256" key="1">
    <source>
        <dbReference type="ARBA" id="ARBA00004141"/>
    </source>
</evidence>
<keyword evidence="2 5" id="KW-0812">Transmembrane</keyword>
<dbReference type="Proteomes" id="UP000253606">
    <property type="component" value="Chromosome"/>
</dbReference>
<feature type="domain" description="Zinc-ribbon" evidence="7">
    <location>
        <begin position="115"/>
        <end position="135"/>
    </location>
</feature>
<dbReference type="InterPro" id="IPR026870">
    <property type="entry name" value="Zinc_ribbon_dom"/>
</dbReference>
<organism evidence="8 9">
    <name type="scientific">Acidisarcina polymorpha</name>
    <dbReference type="NCBI Taxonomy" id="2211140"/>
    <lineage>
        <taxon>Bacteria</taxon>
        <taxon>Pseudomonadati</taxon>
        <taxon>Acidobacteriota</taxon>
        <taxon>Terriglobia</taxon>
        <taxon>Terriglobales</taxon>
        <taxon>Acidobacteriaceae</taxon>
        <taxon>Acidisarcina</taxon>
    </lineage>
</organism>
<evidence type="ECO:0000259" key="7">
    <source>
        <dbReference type="Pfam" id="PF13240"/>
    </source>
</evidence>
<evidence type="ECO:0000256" key="2">
    <source>
        <dbReference type="ARBA" id="ARBA00022692"/>
    </source>
</evidence>
<dbReference type="KEGG" id="abas:ACPOL_3886"/>
<proteinExistence type="predicted"/>
<dbReference type="EMBL" id="CP030840">
    <property type="protein sequence ID" value="AXC13165.1"/>
    <property type="molecule type" value="Genomic_DNA"/>
</dbReference>
<accession>A0A2Z5G3H0</accession>
<keyword evidence="9" id="KW-1185">Reference proteome</keyword>
<name>A0A2Z5G3H0_9BACT</name>
<protein>
    <submittedName>
        <fullName evidence="8">Putative membrane protein</fullName>
    </submittedName>
</protein>
<evidence type="ECO:0000259" key="6">
    <source>
        <dbReference type="Pfam" id="PF05154"/>
    </source>
</evidence>
<evidence type="ECO:0000313" key="9">
    <source>
        <dbReference type="Proteomes" id="UP000253606"/>
    </source>
</evidence>
<feature type="domain" description="TM2" evidence="6">
    <location>
        <begin position="26"/>
        <end position="74"/>
    </location>
</feature>
<evidence type="ECO:0000256" key="3">
    <source>
        <dbReference type="ARBA" id="ARBA00022989"/>
    </source>
</evidence>
<keyword evidence="4 5" id="KW-0472">Membrane</keyword>
<dbReference type="RefSeq" id="WP_236656851.1">
    <property type="nucleotide sequence ID" value="NZ_CP030840.1"/>
</dbReference>
<gene>
    <name evidence="8" type="ORF">ACPOL_3886</name>
</gene>
<reference evidence="8 9" key="1">
    <citation type="journal article" date="2018" name="Front. Microbiol.">
        <title>Hydrolytic Capabilities as a Key to Environmental Success: Chitinolytic and Cellulolytic Acidobacteria From Acidic Sub-arctic Soils and Boreal Peatlands.</title>
        <authorList>
            <person name="Belova S.E."/>
            <person name="Ravin N.V."/>
            <person name="Pankratov T.A."/>
            <person name="Rakitin A.L."/>
            <person name="Ivanova A.A."/>
            <person name="Beletsky A.V."/>
            <person name="Mardanov A.V."/>
            <person name="Sinninghe Damste J.S."/>
            <person name="Dedysh S.N."/>
        </authorList>
    </citation>
    <scope>NUCLEOTIDE SEQUENCE [LARGE SCALE GENOMIC DNA]</scope>
    <source>
        <strain evidence="8 9">SBC82</strain>
    </source>
</reference>